<organism evidence="2 3">
    <name type="scientific">Daedalea quercina L-15889</name>
    <dbReference type="NCBI Taxonomy" id="1314783"/>
    <lineage>
        <taxon>Eukaryota</taxon>
        <taxon>Fungi</taxon>
        <taxon>Dikarya</taxon>
        <taxon>Basidiomycota</taxon>
        <taxon>Agaricomycotina</taxon>
        <taxon>Agaricomycetes</taxon>
        <taxon>Polyporales</taxon>
        <taxon>Fomitopsis</taxon>
    </lineage>
</organism>
<name>A0A165QGP6_9APHY</name>
<feature type="region of interest" description="Disordered" evidence="1">
    <location>
        <begin position="190"/>
        <end position="210"/>
    </location>
</feature>
<feature type="region of interest" description="Disordered" evidence="1">
    <location>
        <begin position="287"/>
        <end position="310"/>
    </location>
</feature>
<reference evidence="2 3" key="1">
    <citation type="journal article" date="2016" name="Mol. Biol. Evol.">
        <title>Comparative Genomics of Early-Diverging Mushroom-Forming Fungi Provides Insights into the Origins of Lignocellulose Decay Capabilities.</title>
        <authorList>
            <person name="Nagy L.G."/>
            <person name="Riley R."/>
            <person name="Tritt A."/>
            <person name="Adam C."/>
            <person name="Daum C."/>
            <person name="Floudas D."/>
            <person name="Sun H."/>
            <person name="Yadav J.S."/>
            <person name="Pangilinan J."/>
            <person name="Larsson K.H."/>
            <person name="Matsuura K."/>
            <person name="Barry K."/>
            <person name="Labutti K."/>
            <person name="Kuo R."/>
            <person name="Ohm R.A."/>
            <person name="Bhattacharya S.S."/>
            <person name="Shirouzu T."/>
            <person name="Yoshinaga Y."/>
            <person name="Martin F.M."/>
            <person name="Grigoriev I.V."/>
            <person name="Hibbett D.S."/>
        </authorList>
    </citation>
    <scope>NUCLEOTIDE SEQUENCE [LARGE SCALE GENOMIC DNA]</scope>
    <source>
        <strain evidence="2 3">L-15889</strain>
    </source>
</reference>
<evidence type="ECO:0000313" key="2">
    <source>
        <dbReference type="EMBL" id="KZT69451.1"/>
    </source>
</evidence>
<keyword evidence="3" id="KW-1185">Reference proteome</keyword>
<feature type="region of interest" description="Disordered" evidence="1">
    <location>
        <begin position="26"/>
        <end position="50"/>
    </location>
</feature>
<evidence type="ECO:0000256" key="1">
    <source>
        <dbReference type="SAM" id="MobiDB-lite"/>
    </source>
</evidence>
<sequence length="379" mass="40494">MSPAPARPPSPSPRRAFQRAVLQLASVNGRDPNSHTRVMSAANGSPRPPSLTQAPWMKAAMQTPSSYTAEFTPTAPPVQTCSATPAHASAQLASNARHIHTERTEPVCAPEPNLPPSTFCRSPAPKADPGSLGLSSDWCVILASFDGRSHRPSALGPPRRNAIHATHCARHRNSLHSASLAIVGSLEGRVDSQSSHPSLAEEAGRASNRHDRSCRSAAGVWSNAHLAQPACSCSPSTSLRSVTAERDKVTRPTCSPIGVLPSRHSSEPRRQALPLRGASQVGTLKVTLSSPQNHTPADPRANSPVARRHFGPSPGPCPLLRAIRALPYDDFYWPAAKLPLARTRRANPTHSGRLCARKHARFEKPAFSCLPDFFVAAAM</sequence>
<proteinExistence type="predicted"/>
<gene>
    <name evidence="2" type="ORF">DAEQUDRAFT_690986</name>
</gene>
<dbReference type="AlphaFoldDB" id="A0A165QGP6"/>
<protein>
    <submittedName>
        <fullName evidence="2">Uncharacterized protein</fullName>
    </submittedName>
</protein>
<dbReference type="Proteomes" id="UP000076727">
    <property type="component" value="Unassembled WGS sequence"/>
</dbReference>
<accession>A0A165QGP6</accession>
<evidence type="ECO:0000313" key="3">
    <source>
        <dbReference type="Proteomes" id="UP000076727"/>
    </source>
</evidence>
<dbReference type="EMBL" id="KV429058">
    <property type="protein sequence ID" value="KZT69451.1"/>
    <property type="molecule type" value="Genomic_DNA"/>
</dbReference>